<organism evidence="9 10">
    <name type="scientific">Desulfoscipio geothermicus DSM 3669</name>
    <dbReference type="NCBI Taxonomy" id="1121426"/>
    <lineage>
        <taxon>Bacteria</taxon>
        <taxon>Bacillati</taxon>
        <taxon>Bacillota</taxon>
        <taxon>Clostridia</taxon>
        <taxon>Eubacteriales</taxon>
        <taxon>Desulfallaceae</taxon>
        <taxon>Desulfoscipio</taxon>
    </lineage>
</organism>
<dbReference type="OrthoDB" id="9772674at2"/>
<feature type="domain" description="TRAP C4-dicarboxylate transport system permease DctM subunit" evidence="8">
    <location>
        <begin position="6"/>
        <end position="415"/>
    </location>
</feature>
<dbReference type="PANTHER" id="PTHR33362:SF2">
    <property type="entry name" value="TRAP TRANSPORTER LARGE PERMEASE PROTEIN"/>
    <property type="match status" value="1"/>
</dbReference>
<dbReference type="Proteomes" id="UP000199584">
    <property type="component" value="Unassembled WGS sequence"/>
</dbReference>
<evidence type="ECO:0000256" key="2">
    <source>
        <dbReference type="ARBA" id="ARBA00022475"/>
    </source>
</evidence>
<gene>
    <name evidence="9" type="ORF">SAMN05660706_11923</name>
</gene>
<feature type="transmembrane region" description="Helical" evidence="7">
    <location>
        <begin position="6"/>
        <end position="33"/>
    </location>
</feature>
<dbReference type="GO" id="GO:0005886">
    <property type="term" value="C:plasma membrane"/>
    <property type="evidence" value="ECO:0007669"/>
    <property type="project" value="UniProtKB-SubCell"/>
</dbReference>
<feature type="transmembrane region" description="Helical" evidence="7">
    <location>
        <begin position="93"/>
        <end position="122"/>
    </location>
</feature>
<dbReference type="InterPro" id="IPR010656">
    <property type="entry name" value="DctM"/>
</dbReference>
<dbReference type="Pfam" id="PF06808">
    <property type="entry name" value="DctM"/>
    <property type="match status" value="1"/>
</dbReference>
<dbReference type="NCBIfam" id="TIGR00786">
    <property type="entry name" value="dctM"/>
    <property type="match status" value="1"/>
</dbReference>
<evidence type="ECO:0000256" key="7">
    <source>
        <dbReference type="SAM" id="Phobius"/>
    </source>
</evidence>
<feature type="transmembrane region" description="Helical" evidence="7">
    <location>
        <begin position="212"/>
        <end position="233"/>
    </location>
</feature>
<dbReference type="GO" id="GO:0022857">
    <property type="term" value="F:transmembrane transporter activity"/>
    <property type="evidence" value="ECO:0007669"/>
    <property type="project" value="TreeGrafter"/>
</dbReference>
<keyword evidence="10" id="KW-1185">Reference proteome</keyword>
<evidence type="ECO:0000259" key="8">
    <source>
        <dbReference type="Pfam" id="PF06808"/>
    </source>
</evidence>
<keyword evidence="5 7" id="KW-1133">Transmembrane helix</keyword>
<evidence type="ECO:0000313" key="10">
    <source>
        <dbReference type="Proteomes" id="UP000199584"/>
    </source>
</evidence>
<feature type="transmembrane region" description="Helical" evidence="7">
    <location>
        <begin position="270"/>
        <end position="292"/>
    </location>
</feature>
<feature type="transmembrane region" description="Helical" evidence="7">
    <location>
        <begin position="169"/>
        <end position="192"/>
    </location>
</feature>
<feature type="transmembrane region" description="Helical" evidence="7">
    <location>
        <begin position="239"/>
        <end position="258"/>
    </location>
</feature>
<feature type="transmembrane region" description="Helical" evidence="7">
    <location>
        <begin position="353"/>
        <end position="375"/>
    </location>
</feature>
<dbReference type="AlphaFoldDB" id="A0A1I6DW66"/>
<dbReference type="RefSeq" id="WP_092484450.1">
    <property type="nucleotide sequence ID" value="NZ_FOYM01000019.1"/>
</dbReference>
<evidence type="ECO:0000256" key="3">
    <source>
        <dbReference type="ARBA" id="ARBA00022519"/>
    </source>
</evidence>
<comment type="subcellular location">
    <subcellularLocation>
        <location evidence="1">Cell inner membrane</location>
        <topology evidence="1">Multi-pass membrane protein</topology>
    </subcellularLocation>
</comment>
<keyword evidence="4 7" id="KW-0812">Transmembrane</keyword>
<dbReference type="EMBL" id="FOYM01000019">
    <property type="protein sequence ID" value="SFR09676.1"/>
    <property type="molecule type" value="Genomic_DNA"/>
</dbReference>
<feature type="transmembrane region" description="Helical" evidence="7">
    <location>
        <begin position="53"/>
        <end position="73"/>
    </location>
</feature>
<name>A0A1I6DW66_9FIRM</name>
<keyword evidence="3" id="KW-0997">Cell inner membrane</keyword>
<feature type="transmembrane region" description="Helical" evidence="7">
    <location>
        <begin position="143"/>
        <end position="163"/>
    </location>
</feature>
<dbReference type="PANTHER" id="PTHR33362">
    <property type="entry name" value="SIALIC ACID TRAP TRANSPORTER PERMEASE PROTEIN SIAT-RELATED"/>
    <property type="match status" value="1"/>
</dbReference>
<evidence type="ECO:0000256" key="6">
    <source>
        <dbReference type="ARBA" id="ARBA00023136"/>
    </source>
</evidence>
<keyword evidence="6 7" id="KW-0472">Membrane</keyword>
<dbReference type="STRING" id="39060.SAMN05660706_11923"/>
<evidence type="ECO:0000256" key="5">
    <source>
        <dbReference type="ARBA" id="ARBA00022989"/>
    </source>
</evidence>
<keyword evidence="2" id="KW-1003">Cell membrane</keyword>
<sequence>MSLILFASFFVLVLIGVPVAFSLGLSSIAALLYQGQIPLIVSVQRLFTGTDSFPLMAIPFFMMAGALMNTGGISRRLVDFASAVVGHKTGGLAYVTAMASMLFAAVSGSGAATTAAIGGMMIPALIKKGYGKEFASALQASSGSLGVVIPPSIPFVLFGFMSGVSIAELFLAGIVPGVLIAVLLMVVSYFMVKNGPSTLEERVPFKEMVRRFFAALPALLMPAIILGGIFSGQFTPTEAAVIAVVYGFIVGIFVYRELNLANIMEAMKDAVISNAVVLMLLAFASTFSWIMASELIPQKIAALMSSIAPNQFIFLLLVTVFLLIIGTFLETTPALILLVPILVPVAQTFDVNLVHFGVLMVVNLAIGMVTPPLGITLFVASNISKVPLANLFRAIVPFILCMIAALLVLTFVPQISLFVPELFSK</sequence>
<reference evidence="10" key="1">
    <citation type="submission" date="2016-10" db="EMBL/GenBank/DDBJ databases">
        <authorList>
            <person name="Varghese N."/>
            <person name="Submissions S."/>
        </authorList>
    </citation>
    <scope>NUCLEOTIDE SEQUENCE [LARGE SCALE GENOMIC DNA]</scope>
    <source>
        <strain evidence="10">DSM 3669</strain>
    </source>
</reference>
<evidence type="ECO:0000256" key="1">
    <source>
        <dbReference type="ARBA" id="ARBA00004429"/>
    </source>
</evidence>
<feature type="transmembrane region" description="Helical" evidence="7">
    <location>
        <begin position="395"/>
        <end position="419"/>
    </location>
</feature>
<proteinExistence type="predicted"/>
<dbReference type="InterPro" id="IPR004681">
    <property type="entry name" value="TRAP_DctM"/>
</dbReference>
<dbReference type="PIRSF" id="PIRSF006066">
    <property type="entry name" value="HI0050"/>
    <property type="match status" value="1"/>
</dbReference>
<evidence type="ECO:0000313" key="9">
    <source>
        <dbReference type="EMBL" id="SFR09676.1"/>
    </source>
</evidence>
<feature type="transmembrane region" description="Helical" evidence="7">
    <location>
        <begin position="312"/>
        <end position="341"/>
    </location>
</feature>
<protein>
    <submittedName>
        <fullName evidence="9">C4-dicarboxylate transporter, DctM subunit</fullName>
    </submittedName>
</protein>
<accession>A0A1I6DW66</accession>
<evidence type="ECO:0000256" key="4">
    <source>
        <dbReference type="ARBA" id="ARBA00022692"/>
    </source>
</evidence>